<dbReference type="RefSeq" id="WP_024959286.1">
    <property type="nucleotide sequence ID" value="NZ_QJTX01000056.1"/>
</dbReference>
<feature type="domain" description="Bacterial toxin 44" evidence="1">
    <location>
        <begin position="51"/>
        <end position="125"/>
    </location>
</feature>
<proteinExistence type="predicted"/>
<evidence type="ECO:0000313" key="3">
    <source>
        <dbReference type="Proteomes" id="UP000276886"/>
    </source>
</evidence>
<dbReference type="Proteomes" id="UP000276886">
    <property type="component" value="Unassembled WGS sequence"/>
</dbReference>
<name>A0A2V4QGB7_PSESJ</name>
<dbReference type="AlphaFoldDB" id="A0A2V4QGB7"/>
<sequence length="131" mass="15306">MDIIIPPVIPPHVSVDVHMKLANDRWQRDPATGAFMSWFYQKVRGRGPWDYKQENRKWEDFGNFHYGAVGRAGQLSEQLLLRAAGFAQKDAGTQDPDIDWGHWFWRAPYGDDPKDQVWIERGIRYAELKGY</sequence>
<dbReference type="EMBL" id="RBPQ01000137">
    <property type="protein sequence ID" value="RMO27590.1"/>
    <property type="molecule type" value="Genomic_DNA"/>
</dbReference>
<comment type="caution">
    <text evidence="2">The sequence shown here is derived from an EMBL/GenBank/DDBJ whole genome shotgun (WGS) entry which is preliminary data.</text>
</comment>
<gene>
    <name evidence="2" type="ORF">ALQ44_00271</name>
</gene>
<evidence type="ECO:0000259" key="1">
    <source>
        <dbReference type="Pfam" id="PF15607"/>
    </source>
</evidence>
<organism evidence="2 3">
    <name type="scientific">Pseudomonas syringae pv. pisi</name>
    <dbReference type="NCBI Taxonomy" id="59510"/>
    <lineage>
        <taxon>Bacteria</taxon>
        <taxon>Pseudomonadati</taxon>
        <taxon>Pseudomonadota</taxon>
        <taxon>Gammaproteobacteria</taxon>
        <taxon>Pseudomonadales</taxon>
        <taxon>Pseudomonadaceae</taxon>
        <taxon>Pseudomonas</taxon>
        <taxon>Pseudomonas syringae</taxon>
    </lineage>
</organism>
<dbReference type="InterPro" id="IPR028946">
    <property type="entry name" value="Ntox44"/>
</dbReference>
<protein>
    <submittedName>
        <fullName evidence="2">Bacteriocin</fullName>
    </submittedName>
</protein>
<dbReference type="Pfam" id="PF15607">
    <property type="entry name" value="Ntox44"/>
    <property type="match status" value="1"/>
</dbReference>
<accession>A0A2V4QGB7</accession>
<reference evidence="2 3" key="1">
    <citation type="submission" date="2018-08" db="EMBL/GenBank/DDBJ databases">
        <title>Recombination of ecologically and evolutionarily significant loci maintains genetic cohesion in the Pseudomonas syringae species complex.</title>
        <authorList>
            <person name="Dillon M."/>
            <person name="Thakur S."/>
            <person name="Almeida R.N.D."/>
            <person name="Weir B.S."/>
            <person name="Guttman D.S."/>
        </authorList>
    </citation>
    <scope>NUCLEOTIDE SEQUENCE [LARGE SCALE GENOMIC DNA]</scope>
    <source>
        <strain evidence="2 3">ICMP 2788</strain>
    </source>
</reference>
<evidence type="ECO:0000313" key="2">
    <source>
        <dbReference type="EMBL" id="RMO27590.1"/>
    </source>
</evidence>